<dbReference type="EC" id="2.7.7.108" evidence="5"/>
<keyword evidence="11" id="KW-1185">Reference proteome</keyword>
<proteinExistence type="predicted"/>
<evidence type="ECO:0000259" key="9">
    <source>
        <dbReference type="PROSITE" id="PS51459"/>
    </source>
</evidence>
<sequence length="542" mass="62560">MPKAKSKTRGIPSPHHYVYPGTNILKNKYGEKNLELFLEKCSYDTEEAMKILRKESLPEYFDSAYLCHIHHQLFKRTFEWAGKIRTVPFTFSDGSMAAMPEMRRAEWDRAFVSDKEILESLQRLEKTLAEKENLQGLTREEFISEAAEMFISLKHIHPFIDGNEHTEQLFFENLAKAAGHRLEFSLVTRERMITAYAEAAKYGNTQLMRDLFEDISNPEKIYILQEFMNNMKELGHNVHDRLVMAAKEDETYTGIYKGANFGSFVLEAQGIYVIGNKEHLLPEQIKTLKPGDTITFTYPKTKELENTLIPRETLAPLTKSEFSKMLMENARIHTVRDQIQYLSKTIYGDSKALNKQMEEILQNPDLGQQLADQIERSPNSISKLVGINFLCFKNQTRANAEECVDLLCSAVRNYAYTVKYVRHSIIQEHKIEQERCGRAVEKPSANLQNLFYLSPESQKKILSQSPLLYKELSTFTRNLDYRLSANEYKAIKNNDYETLAQSIGVSEQKAREITNTVRKAKETHEKVHIHELNRSNALAIAS</sequence>
<reference evidence="10 11" key="1">
    <citation type="submission" date="2020-06" db="EMBL/GenBank/DDBJ databases">
        <title>Complete closed genome sequence of Bartonella alsatica CIP 105477.</title>
        <authorList>
            <person name="Thibau A."/>
            <person name="Schultze T.G."/>
            <person name="Kempf V.A.J."/>
        </authorList>
    </citation>
    <scope>NUCLEOTIDE SEQUENCE [LARGE SCALE GENOMIC DNA]</scope>
    <source>
        <strain evidence="10 11">CIP 105477</strain>
    </source>
</reference>
<dbReference type="InterPro" id="IPR003812">
    <property type="entry name" value="Fido"/>
</dbReference>
<feature type="coiled-coil region" evidence="8">
    <location>
        <begin position="114"/>
        <end position="141"/>
    </location>
</feature>
<evidence type="ECO:0000256" key="6">
    <source>
        <dbReference type="ARBA" id="ARBA00047939"/>
    </source>
</evidence>
<keyword evidence="1" id="KW-0808">Transferase</keyword>
<dbReference type="PANTHER" id="PTHR39560:SF1">
    <property type="entry name" value="PROTEIN ADENYLYLTRANSFERASE FIC-RELATED"/>
    <property type="match status" value="1"/>
</dbReference>
<dbReference type="EMBL" id="CP058235">
    <property type="protein sequence ID" value="QLC51437.1"/>
    <property type="molecule type" value="Genomic_DNA"/>
</dbReference>
<evidence type="ECO:0000256" key="4">
    <source>
        <dbReference type="ARBA" id="ARBA00022840"/>
    </source>
</evidence>
<dbReference type="RefSeq" id="WP_005865326.1">
    <property type="nucleotide sequence ID" value="NZ_CACVBB010000003.1"/>
</dbReference>
<evidence type="ECO:0000313" key="10">
    <source>
        <dbReference type="EMBL" id="QLC51437.1"/>
    </source>
</evidence>
<dbReference type="InterPro" id="IPR040548">
    <property type="entry name" value="BepA_ID"/>
</dbReference>
<name>A0ABX6QEE6_9HYPH</name>
<organism evidence="10 11">
    <name type="scientific">Bartonella alsatica</name>
    <dbReference type="NCBI Taxonomy" id="52764"/>
    <lineage>
        <taxon>Bacteria</taxon>
        <taxon>Pseudomonadati</taxon>
        <taxon>Pseudomonadota</taxon>
        <taxon>Alphaproteobacteria</taxon>
        <taxon>Hyphomicrobiales</taxon>
        <taxon>Bartonellaceae</taxon>
        <taxon>Bartonella</taxon>
    </lineage>
</organism>
<dbReference type="Pfam" id="PF18543">
    <property type="entry name" value="ID"/>
    <property type="match status" value="1"/>
</dbReference>
<keyword evidence="4" id="KW-0067">ATP-binding</keyword>
<gene>
    <name evidence="10" type="ORF">HWV54_00325</name>
</gene>
<dbReference type="PANTHER" id="PTHR39560">
    <property type="entry name" value="PROTEIN ADENYLYLTRANSFERASE FIC-RELATED"/>
    <property type="match status" value="1"/>
</dbReference>
<dbReference type="InterPro" id="IPR036597">
    <property type="entry name" value="Fido-like_dom_sf"/>
</dbReference>
<dbReference type="Pfam" id="PF02661">
    <property type="entry name" value="Fic"/>
    <property type="match status" value="1"/>
</dbReference>
<accession>A0ABX6QEE6</accession>
<keyword evidence="3" id="KW-0547">Nucleotide-binding</keyword>
<protein>
    <recommendedName>
        <fullName evidence="5">protein adenylyltransferase</fullName>
        <ecNumber evidence="5">2.7.7.108</ecNumber>
    </recommendedName>
</protein>
<evidence type="ECO:0000313" key="11">
    <source>
        <dbReference type="Proteomes" id="UP000509443"/>
    </source>
</evidence>
<dbReference type="NCBIfam" id="NF033856">
    <property type="entry name" value="T4SS_effec_BID"/>
    <property type="match status" value="1"/>
</dbReference>
<evidence type="ECO:0000256" key="3">
    <source>
        <dbReference type="ARBA" id="ARBA00022741"/>
    </source>
</evidence>
<dbReference type="Gene3D" id="1.10.3290.10">
    <property type="entry name" value="Fido-like domain"/>
    <property type="match status" value="1"/>
</dbReference>
<evidence type="ECO:0000256" key="2">
    <source>
        <dbReference type="ARBA" id="ARBA00022695"/>
    </source>
</evidence>
<keyword evidence="2" id="KW-0548">Nucleotidyltransferase</keyword>
<evidence type="ECO:0000256" key="1">
    <source>
        <dbReference type="ARBA" id="ARBA00022679"/>
    </source>
</evidence>
<dbReference type="InterPro" id="IPR012340">
    <property type="entry name" value="NA-bd_OB-fold"/>
</dbReference>
<evidence type="ECO:0000256" key="7">
    <source>
        <dbReference type="ARBA" id="ARBA00048696"/>
    </source>
</evidence>
<dbReference type="Gene3D" id="2.40.50.140">
    <property type="entry name" value="Nucleic acid-binding proteins"/>
    <property type="match status" value="1"/>
</dbReference>
<comment type="catalytic activity">
    <reaction evidence="7">
        <text>L-tyrosyl-[protein] + ATP = O-(5'-adenylyl)-L-tyrosyl-[protein] + diphosphate</text>
        <dbReference type="Rhea" id="RHEA:54288"/>
        <dbReference type="Rhea" id="RHEA-COMP:10136"/>
        <dbReference type="Rhea" id="RHEA-COMP:13846"/>
        <dbReference type="ChEBI" id="CHEBI:30616"/>
        <dbReference type="ChEBI" id="CHEBI:33019"/>
        <dbReference type="ChEBI" id="CHEBI:46858"/>
        <dbReference type="ChEBI" id="CHEBI:83624"/>
        <dbReference type="EC" id="2.7.7.108"/>
    </reaction>
</comment>
<evidence type="ECO:0000256" key="8">
    <source>
        <dbReference type="SAM" id="Coils"/>
    </source>
</evidence>
<evidence type="ECO:0000256" key="5">
    <source>
        <dbReference type="ARBA" id="ARBA00034531"/>
    </source>
</evidence>
<feature type="domain" description="Fido" evidence="9">
    <location>
        <begin position="61"/>
        <end position="214"/>
    </location>
</feature>
<dbReference type="SUPFAM" id="SSF140931">
    <property type="entry name" value="Fic-like"/>
    <property type="match status" value="1"/>
</dbReference>
<dbReference type="PROSITE" id="PS51459">
    <property type="entry name" value="FIDO"/>
    <property type="match status" value="1"/>
</dbReference>
<dbReference type="Proteomes" id="UP000509443">
    <property type="component" value="Chromosome"/>
</dbReference>
<keyword evidence="8" id="KW-0175">Coiled coil</keyword>
<comment type="catalytic activity">
    <reaction evidence="6">
        <text>L-threonyl-[protein] + ATP = 3-O-(5'-adenylyl)-L-threonyl-[protein] + diphosphate</text>
        <dbReference type="Rhea" id="RHEA:54292"/>
        <dbReference type="Rhea" id="RHEA-COMP:11060"/>
        <dbReference type="Rhea" id="RHEA-COMP:13847"/>
        <dbReference type="ChEBI" id="CHEBI:30013"/>
        <dbReference type="ChEBI" id="CHEBI:30616"/>
        <dbReference type="ChEBI" id="CHEBI:33019"/>
        <dbReference type="ChEBI" id="CHEBI:138113"/>
        <dbReference type="EC" id="2.7.7.108"/>
    </reaction>
</comment>